<dbReference type="Proteomes" id="UP000536773">
    <property type="component" value="Unassembled WGS sequence"/>
</dbReference>
<accession>A0A848ERH2</accession>
<feature type="domain" description="Stress-response A/B barrel" evidence="1">
    <location>
        <begin position="3"/>
        <end position="92"/>
    </location>
</feature>
<organism evidence="2 3">
    <name type="scientific">Megasphaera elsdenii</name>
    <dbReference type="NCBI Taxonomy" id="907"/>
    <lineage>
        <taxon>Bacteria</taxon>
        <taxon>Bacillati</taxon>
        <taxon>Bacillota</taxon>
        <taxon>Negativicutes</taxon>
        <taxon>Veillonellales</taxon>
        <taxon>Veillonellaceae</taxon>
        <taxon>Megasphaera</taxon>
    </lineage>
</organism>
<dbReference type="EMBL" id="JABBJH010000001">
    <property type="protein sequence ID" value="NMK38025.1"/>
    <property type="molecule type" value="Genomic_DNA"/>
</dbReference>
<evidence type="ECO:0000259" key="1">
    <source>
        <dbReference type="PROSITE" id="PS51502"/>
    </source>
</evidence>
<dbReference type="SUPFAM" id="SSF54909">
    <property type="entry name" value="Dimeric alpha+beta barrel"/>
    <property type="match status" value="1"/>
</dbReference>
<dbReference type="InterPro" id="IPR011008">
    <property type="entry name" value="Dimeric_a/b-barrel"/>
</dbReference>
<reference evidence="2 3" key="1">
    <citation type="submission" date="2020-04" db="EMBL/GenBank/DDBJ databases">
        <authorList>
            <person name="Hitch T.C.A."/>
            <person name="Wylensek D."/>
            <person name="Clavel T."/>
        </authorList>
    </citation>
    <scope>NUCLEOTIDE SEQUENCE [LARGE SCALE GENOMIC DNA]</scope>
    <source>
        <strain evidence="2 3">WCA-386-APC-2A</strain>
    </source>
</reference>
<dbReference type="PROSITE" id="PS51502">
    <property type="entry name" value="S_R_A_B_BARREL"/>
    <property type="match status" value="1"/>
</dbReference>
<dbReference type="AlphaFoldDB" id="A0A848ERH2"/>
<protein>
    <recommendedName>
        <fullName evidence="1">Stress-response A/B barrel domain-containing protein</fullName>
    </recommendedName>
</protein>
<dbReference type="Pfam" id="PF07876">
    <property type="entry name" value="Dabb"/>
    <property type="match status" value="1"/>
</dbReference>
<gene>
    <name evidence="2" type="ORF">HG933_01175</name>
</gene>
<evidence type="ECO:0000313" key="2">
    <source>
        <dbReference type="EMBL" id="NMK38025.1"/>
    </source>
</evidence>
<comment type="caution">
    <text evidence="2">The sequence shown here is derived from an EMBL/GenBank/DDBJ whole genome shotgun (WGS) entry which is preliminary data.</text>
</comment>
<name>A0A848ERH2_MEGEL</name>
<dbReference type="InterPro" id="IPR013097">
    <property type="entry name" value="Dabb"/>
</dbReference>
<evidence type="ECO:0000313" key="3">
    <source>
        <dbReference type="Proteomes" id="UP000536773"/>
    </source>
</evidence>
<dbReference type="SMART" id="SM00886">
    <property type="entry name" value="Dabb"/>
    <property type="match status" value="1"/>
</dbReference>
<dbReference type="RefSeq" id="WP_169012992.1">
    <property type="nucleotide sequence ID" value="NZ_JABBJH010000001.1"/>
</dbReference>
<sequence>MMIRHIFIAAMKEGVSEEIIREIAKKLRGLKEKYPTVRAGENLGWYANNTQVALTADFADKRSWEAFVNSPEHAAIARDSMKYYDPDFIFASQFELED</sequence>
<proteinExistence type="predicted"/>
<dbReference type="Gene3D" id="3.30.70.100">
    <property type="match status" value="1"/>
</dbReference>